<dbReference type="RefSeq" id="XP_004350311.1">
    <property type="nucleotide sequence ID" value="XM_004350261.1"/>
</dbReference>
<protein>
    <submittedName>
        <fullName evidence="1">Uncharacterized protein</fullName>
    </submittedName>
</protein>
<dbReference type="EMBL" id="GL883029">
    <property type="protein sequence ID" value="EGG13607.1"/>
    <property type="molecule type" value="Genomic_DNA"/>
</dbReference>
<gene>
    <name evidence="1" type="ORF">DFA_11368</name>
</gene>
<evidence type="ECO:0000313" key="2">
    <source>
        <dbReference type="Proteomes" id="UP000007797"/>
    </source>
</evidence>
<reference evidence="2" key="1">
    <citation type="journal article" date="2011" name="Genome Res.">
        <title>Phylogeny-wide analysis of social amoeba genomes highlights ancient origins for complex intercellular communication.</title>
        <authorList>
            <person name="Heidel A.J."/>
            <person name="Lawal H.M."/>
            <person name="Felder M."/>
            <person name="Schilde C."/>
            <person name="Helps N.R."/>
            <person name="Tunggal B."/>
            <person name="Rivero F."/>
            <person name="John U."/>
            <person name="Schleicher M."/>
            <person name="Eichinger L."/>
            <person name="Platzer M."/>
            <person name="Noegel A.A."/>
            <person name="Schaap P."/>
            <person name="Gloeckner G."/>
        </authorList>
    </citation>
    <scope>NUCLEOTIDE SEQUENCE [LARGE SCALE GENOMIC DNA]</scope>
    <source>
        <strain evidence="2">SH3</strain>
    </source>
</reference>
<dbReference type="KEGG" id="dfa:DFA_11368"/>
<dbReference type="GeneID" id="14865745"/>
<organism evidence="1 2">
    <name type="scientific">Cavenderia fasciculata</name>
    <name type="common">Slime mold</name>
    <name type="synonym">Dictyostelium fasciculatum</name>
    <dbReference type="NCBI Taxonomy" id="261658"/>
    <lineage>
        <taxon>Eukaryota</taxon>
        <taxon>Amoebozoa</taxon>
        <taxon>Evosea</taxon>
        <taxon>Eumycetozoa</taxon>
        <taxon>Dictyostelia</taxon>
        <taxon>Acytosteliales</taxon>
        <taxon>Cavenderiaceae</taxon>
        <taxon>Cavenderia</taxon>
    </lineage>
</organism>
<proteinExistence type="predicted"/>
<dbReference type="Proteomes" id="UP000007797">
    <property type="component" value="Unassembled WGS sequence"/>
</dbReference>
<keyword evidence="2" id="KW-1185">Reference proteome</keyword>
<dbReference type="AlphaFoldDB" id="F4QCH2"/>
<name>F4QCH2_CACFS</name>
<accession>F4QCH2</accession>
<sequence length="144" mass="16929">MNTKKLRDFKGYVYFEENYAKINFLGIEDNFDLIEPIREEIQLGIPKQPIDLYNHSQDGDVFLDPTQKIDYELELNFEINLKLNKVSNEKKGIRVINHLWAELFEPLLLSGHPIYISARSSSLVYSDIVSPQPRCFTQFFRRAD</sequence>
<evidence type="ECO:0000313" key="1">
    <source>
        <dbReference type="EMBL" id="EGG13607.1"/>
    </source>
</evidence>